<dbReference type="KEGG" id="emt:CPZ25_001275"/>
<dbReference type="Gene3D" id="3.10.530.10">
    <property type="entry name" value="CPE0013-like"/>
    <property type="match status" value="1"/>
</dbReference>
<keyword evidence="2" id="KW-1185">Reference proteome</keyword>
<dbReference type="Proteomes" id="UP000218387">
    <property type="component" value="Chromosome"/>
</dbReference>
<dbReference type="EMBL" id="CP029487">
    <property type="protein sequence ID" value="QCT69993.1"/>
    <property type="molecule type" value="Genomic_DNA"/>
</dbReference>
<dbReference type="PANTHER" id="PTHR39450:SF1">
    <property type="entry name" value="DUF1667 DOMAIN-CONTAINING PROTEIN"/>
    <property type="match status" value="1"/>
</dbReference>
<dbReference type="PANTHER" id="PTHR39450">
    <property type="entry name" value="MOLYBDOPTERIN OXIDOREDUCTASE, 4FE-4S CLUSTER-BINDING SUBUNIT"/>
    <property type="match status" value="1"/>
</dbReference>
<dbReference type="AlphaFoldDB" id="A0A4P9C3Y8"/>
<dbReference type="RefSeq" id="WP_058694985.1">
    <property type="nucleotide sequence ID" value="NZ_CABJDW020000009.1"/>
</dbReference>
<evidence type="ECO:0000313" key="2">
    <source>
        <dbReference type="Proteomes" id="UP000218387"/>
    </source>
</evidence>
<name>A0A4P9C3Y8_EUBML</name>
<organism evidence="1 2">
    <name type="scientific">Eubacterium maltosivorans</name>
    <dbReference type="NCBI Taxonomy" id="2041044"/>
    <lineage>
        <taxon>Bacteria</taxon>
        <taxon>Bacillati</taxon>
        <taxon>Bacillota</taxon>
        <taxon>Clostridia</taxon>
        <taxon>Eubacteriales</taxon>
        <taxon>Eubacteriaceae</taxon>
        <taxon>Eubacterium</taxon>
    </lineage>
</organism>
<evidence type="ECO:0000313" key="1">
    <source>
        <dbReference type="EMBL" id="QCT69993.1"/>
    </source>
</evidence>
<gene>
    <name evidence="1" type="ORF">CPZ25_001275</name>
</gene>
<sequence length="121" mass="13418">MEKRNYTCIVCPKSCKGELTVKNDGTFETTGFDCNNGKKYAVNEYTDPKRMLTTTVKIENGIFNLLPVVSSEEVSKKRLRDCIHTLYSITVKAPVRAGDVVVSNILDTGVDIIAARDIKAK</sequence>
<dbReference type="InterPro" id="IPR012460">
    <property type="entry name" value="DUF1667"/>
</dbReference>
<dbReference type="Pfam" id="PF07892">
    <property type="entry name" value="DUF1667"/>
    <property type="match status" value="1"/>
</dbReference>
<protein>
    <submittedName>
        <fullName evidence="1">DUF1667 domain-containing protein</fullName>
    </submittedName>
</protein>
<dbReference type="InterPro" id="IPR036593">
    <property type="entry name" value="CPE0013-like_sf"/>
</dbReference>
<reference evidence="1 2" key="1">
    <citation type="submission" date="2018-05" db="EMBL/GenBank/DDBJ databases">
        <title>Genome comparison of Eubacterium sp.</title>
        <authorList>
            <person name="Feng Y."/>
            <person name="Sanchez-Andrea I."/>
            <person name="Stams A.J.M."/>
            <person name="De Vos W.M."/>
        </authorList>
    </citation>
    <scope>NUCLEOTIDE SEQUENCE [LARGE SCALE GENOMIC DNA]</scope>
    <source>
        <strain evidence="1 2">YI</strain>
    </source>
</reference>
<accession>A0A4P9C3Y8</accession>
<proteinExistence type="predicted"/>
<dbReference type="SUPFAM" id="SSF160148">
    <property type="entry name" value="CPE0013-like"/>
    <property type="match status" value="1"/>
</dbReference>